<dbReference type="Pfam" id="PF07804">
    <property type="entry name" value="HipA_C"/>
    <property type="match status" value="1"/>
</dbReference>
<keyword evidence="7" id="KW-1185">Reference proteome</keyword>
<proteinExistence type="inferred from homology"/>
<dbReference type="InterPro" id="IPR012893">
    <property type="entry name" value="HipA-like_C"/>
</dbReference>
<evidence type="ECO:0000256" key="3">
    <source>
        <dbReference type="ARBA" id="ARBA00022777"/>
    </source>
</evidence>
<evidence type="ECO:0000256" key="1">
    <source>
        <dbReference type="ARBA" id="ARBA00010164"/>
    </source>
</evidence>
<evidence type="ECO:0000313" key="7">
    <source>
        <dbReference type="Proteomes" id="UP001496674"/>
    </source>
</evidence>
<dbReference type="RefSeq" id="WP_353333273.1">
    <property type="nucleotide sequence ID" value="NZ_AP028055.1"/>
</dbReference>
<gene>
    <name evidence="6" type="ORF">BSYN_06510</name>
</gene>
<dbReference type="PANTHER" id="PTHR37419:SF8">
    <property type="entry name" value="TOXIN YJJJ"/>
    <property type="match status" value="1"/>
</dbReference>
<organism evidence="6 7">
    <name type="scientific">Bacteroides sedimenti</name>
    <dbReference type="NCBI Taxonomy" id="2136147"/>
    <lineage>
        <taxon>Bacteria</taxon>
        <taxon>Pseudomonadati</taxon>
        <taxon>Bacteroidota</taxon>
        <taxon>Bacteroidia</taxon>
        <taxon>Bacteroidales</taxon>
        <taxon>Bacteroidaceae</taxon>
        <taxon>Bacteroides</taxon>
    </lineage>
</organism>
<dbReference type="InterPro" id="IPR017508">
    <property type="entry name" value="HipA_N1"/>
</dbReference>
<evidence type="ECO:0000259" key="4">
    <source>
        <dbReference type="Pfam" id="PF07804"/>
    </source>
</evidence>
<protein>
    <submittedName>
        <fullName evidence="6">Toxin HipA</fullName>
    </submittedName>
</protein>
<keyword evidence="2" id="KW-0808">Transferase</keyword>
<dbReference type="EMBL" id="AP028055">
    <property type="protein sequence ID" value="BEG98386.1"/>
    <property type="molecule type" value="Genomic_DNA"/>
</dbReference>
<comment type="similarity">
    <text evidence="1">Belongs to the HipA Ser/Thr kinase family.</text>
</comment>
<dbReference type="Gene3D" id="1.10.1070.20">
    <property type="match status" value="1"/>
</dbReference>
<dbReference type="InterPro" id="IPR052028">
    <property type="entry name" value="HipA_Ser/Thr_kinase"/>
</dbReference>
<evidence type="ECO:0000256" key="2">
    <source>
        <dbReference type="ARBA" id="ARBA00022679"/>
    </source>
</evidence>
<name>A0ABN6Z9T9_9BACE</name>
<sequence>MNNISIIEVFMSDRRVGRMALTPEGLCGFEYDAGWIQTGFSISPFYLPLNPGLIMAKRDPFNGNFGVFDDSLPDGWGNLLLDRYLQQKGVDPYKLNVLERLSLIGSIGRGALEYHPDKSIVTDDMFLNFDSLAKEAEKILESKEGTDSVDLLYKYGGSSGGARPKVFAKIDGCEWLVKFKAINDPVNVGEIEYNYSLLAGECGIQMAETRLFNDRYFGVKRFDRTSQGKIHTISAAGLLHANYRIPSLDYSLLLKLTLNLTKDMEQVADMFRLMVFNVLISNRDDHAKNFSFQWVNGAWKLSPAYDLLPSSGFNGYHTTTINGKGEPALSDIITVASEVGIQKQNAIQSVLEISQICSERKCLNYRLK</sequence>
<feature type="domain" description="HipA N-terminal subdomain 1" evidence="5">
    <location>
        <begin position="8"/>
        <end position="114"/>
    </location>
</feature>
<feature type="domain" description="HipA-like C-terminal" evidence="4">
    <location>
        <begin position="158"/>
        <end position="353"/>
    </location>
</feature>
<reference evidence="6 7" key="1">
    <citation type="submission" date="2023-04" db="EMBL/GenBank/DDBJ databases">
        <title>Draft genome sequence of acteroides sedimenti strain YN3PY1.</title>
        <authorList>
            <person name="Yoshida N."/>
        </authorList>
    </citation>
    <scope>NUCLEOTIDE SEQUENCE [LARGE SCALE GENOMIC DNA]</scope>
    <source>
        <strain evidence="6 7">YN3PY1</strain>
    </source>
</reference>
<dbReference type="Pfam" id="PF13657">
    <property type="entry name" value="Couple_hipA"/>
    <property type="match status" value="1"/>
</dbReference>
<dbReference type="Proteomes" id="UP001496674">
    <property type="component" value="Chromosome"/>
</dbReference>
<evidence type="ECO:0000313" key="6">
    <source>
        <dbReference type="EMBL" id="BEG98386.1"/>
    </source>
</evidence>
<keyword evidence="3" id="KW-0418">Kinase</keyword>
<dbReference type="PANTHER" id="PTHR37419">
    <property type="entry name" value="SERINE/THREONINE-PROTEIN KINASE TOXIN HIPA"/>
    <property type="match status" value="1"/>
</dbReference>
<evidence type="ECO:0000259" key="5">
    <source>
        <dbReference type="Pfam" id="PF13657"/>
    </source>
</evidence>
<accession>A0ABN6Z9T9</accession>